<keyword evidence="3" id="KW-0998">Cell outer membrane</keyword>
<evidence type="ECO:0000256" key="1">
    <source>
        <dbReference type="ARBA" id="ARBA00022692"/>
    </source>
</evidence>
<evidence type="ECO:0000313" key="4">
    <source>
        <dbReference type="EMBL" id="TYC12842.1"/>
    </source>
</evidence>
<accession>A0ABY3MAR8</accession>
<keyword evidence="5" id="KW-1185">Reference proteome</keyword>
<dbReference type="PANTHER" id="PTHR12815:SF47">
    <property type="entry name" value="TRANSLOCATION AND ASSEMBLY MODULE SUBUNIT TAMA"/>
    <property type="match status" value="1"/>
</dbReference>
<evidence type="ECO:0000313" key="5">
    <source>
        <dbReference type="Proteomes" id="UP000323621"/>
    </source>
</evidence>
<reference evidence="4 5" key="1">
    <citation type="submission" date="2019-08" db="EMBL/GenBank/DDBJ databases">
        <title>Genomes of Antarctic Bizionia species.</title>
        <authorList>
            <person name="Bowman J.P."/>
        </authorList>
    </citation>
    <scope>NUCLEOTIDE SEQUENCE [LARGE SCALE GENOMIC DNA]</scope>
    <source>
        <strain evidence="4 5">IC164</strain>
    </source>
</reference>
<dbReference type="PANTHER" id="PTHR12815">
    <property type="entry name" value="SORTING AND ASSEMBLY MACHINERY SAMM50 PROTEIN FAMILY MEMBER"/>
    <property type="match status" value="1"/>
</dbReference>
<organism evidence="4 5">
    <name type="scientific">Bizionia gelidisalsuginis</name>
    <dbReference type="NCBI Taxonomy" id="291188"/>
    <lineage>
        <taxon>Bacteria</taxon>
        <taxon>Pseudomonadati</taxon>
        <taxon>Bacteroidota</taxon>
        <taxon>Flavobacteriia</taxon>
        <taxon>Flavobacteriales</taxon>
        <taxon>Flavobacteriaceae</taxon>
        <taxon>Bizionia</taxon>
    </lineage>
</organism>
<gene>
    <name evidence="4" type="ORF">ES677_07795</name>
</gene>
<keyword evidence="3" id="KW-0472">Membrane</keyword>
<evidence type="ECO:0000256" key="2">
    <source>
        <dbReference type="ARBA" id="ARBA00022729"/>
    </source>
</evidence>
<proteinExistence type="predicted"/>
<protein>
    <submittedName>
        <fullName evidence="4">Uncharacterized protein</fullName>
    </submittedName>
</protein>
<dbReference type="InterPro" id="IPR039910">
    <property type="entry name" value="D15-like"/>
</dbReference>
<dbReference type="Gene3D" id="2.40.160.50">
    <property type="entry name" value="membrane protein fhac: a member of the omp85/tpsb transporter family"/>
    <property type="match status" value="1"/>
</dbReference>
<keyword evidence="2" id="KW-0732">Signal</keyword>
<dbReference type="Proteomes" id="UP000323621">
    <property type="component" value="Unassembled WGS sequence"/>
</dbReference>
<comment type="caution">
    <text evidence="4">The sequence shown here is derived from an EMBL/GenBank/DDBJ whole genome shotgun (WGS) entry which is preliminary data.</text>
</comment>
<sequence length="568" mass="64866">MTVLVKKKPLVFLIIFIILSSTSVAQNLYLEVTGETDSITEILKNYSTLKKFPEASAVLDALGSLKESLYNDGYINHTLINNSKKNDSTFSYQVRLHSKYEYITITFNKNTINPKEVKHISKLVTENEFTIPFQDIEATLDFLTIKVSKNGFPFAQLNLENISAKNKNTLQAELKISNTTEKRKLDAIVVKGYEKFPKSYLRRFLKITPQKSFNIETIKKKLNGLNNLRFAKQIKDPEVLFSKDSTTLYLYLEKTQSNAFDGYLGFSTNEETNTLEFNGFINLDLNNNFNFGESFALHYKSTENEQKTFDVALNLPYLFNTPIGTEFELNILKKDSSFTTVKQSAKVFYQIDTKSRFFLGIDTYTSNSLLKNPVFTTTDDYTTNFYTSKYTFENRNASDLLFPINTYFALEAGLGKRTRDNTGEKQTKLAVTTFHNIKFNAQNSFFVKVSGALLNTKNHLENELFRFGGINSIRGFAEESLLATKFAVINTEYRYRLSKTIYAHSIIDYATLNNTLTQQKNNLYGFGIGFGIITRAGVLKLNYANGKTESQEFEFSNSNIHLSLSSFF</sequence>
<dbReference type="EMBL" id="VSKN01000008">
    <property type="protein sequence ID" value="TYC12842.1"/>
    <property type="molecule type" value="Genomic_DNA"/>
</dbReference>
<keyword evidence="1" id="KW-0812">Transmembrane</keyword>
<evidence type="ECO:0000256" key="3">
    <source>
        <dbReference type="ARBA" id="ARBA00023237"/>
    </source>
</evidence>
<name>A0ABY3MAR8_9FLAO</name>